<keyword evidence="7 8" id="KW-0472">Membrane</keyword>
<dbReference type="InterPro" id="IPR006667">
    <property type="entry name" value="SLC41_membr_dom"/>
</dbReference>
<organism evidence="10 11">
    <name type="scientific">Halobaculum roseum</name>
    <dbReference type="NCBI Taxonomy" id="2175149"/>
    <lineage>
        <taxon>Archaea</taxon>
        <taxon>Methanobacteriati</taxon>
        <taxon>Methanobacteriota</taxon>
        <taxon>Stenosarchaea group</taxon>
        <taxon>Halobacteria</taxon>
        <taxon>Halobacteriales</taxon>
        <taxon>Haloferacaceae</taxon>
        <taxon>Halobaculum</taxon>
    </lineage>
</organism>
<evidence type="ECO:0000256" key="7">
    <source>
        <dbReference type="ARBA" id="ARBA00023136"/>
    </source>
</evidence>
<dbReference type="PANTHER" id="PTHR41394">
    <property type="entry name" value="MAGNESIUM TRANSPORTER MGTE"/>
    <property type="match status" value="1"/>
</dbReference>
<keyword evidence="11" id="KW-1185">Reference proteome</keyword>
<evidence type="ECO:0000256" key="3">
    <source>
        <dbReference type="ARBA" id="ARBA00022448"/>
    </source>
</evidence>
<keyword evidence="4 8" id="KW-0812">Transmembrane</keyword>
<dbReference type="Gene3D" id="1.10.357.20">
    <property type="entry name" value="SLC41 divalent cation transporters, integral membrane domain"/>
    <property type="match status" value="1"/>
</dbReference>
<name>A0ABD5MK09_9EURY</name>
<dbReference type="SUPFAM" id="SSF161093">
    <property type="entry name" value="MgtE membrane domain-like"/>
    <property type="match status" value="1"/>
</dbReference>
<dbReference type="Pfam" id="PF01769">
    <property type="entry name" value="MgtE"/>
    <property type="match status" value="1"/>
</dbReference>
<comment type="similarity">
    <text evidence="2">Belongs to the SLC41A transporter family.</text>
</comment>
<dbReference type="RefSeq" id="WP_222923606.1">
    <property type="nucleotide sequence ID" value="NZ_CP082287.1"/>
</dbReference>
<comment type="caution">
    <text evidence="10">The sequence shown here is derived from an EMBL/GenBank/DDBJ whole genome shotgun (WGS) entry which is preliminary data.</text>
</comment>
<accession>A0ABD5MK09</accession>
<evidence type="ECO:0000256" key="1">
    <source>
        <dbReference type="ARBA" id="ARBA00004141"/>
    </source>
</evidence>
<evidence type="ECO:0000256" key="2">
    <source>
        <dbReference type="ARBA" id="ARBA00009749"/>
    </source>
</evidence>
<proteinExistence type="inferred from homology"/>
<feature type="transmembrane region" description="Helical" evidence="8">
    <location>
        <begin position="45"/>
        <end position="65"/>
    </location>
</feature>
<keyword evidence="6 8" id="KW-1133">Transmembrane helix</keyword>
<dbReference type="InterPro" id="IPR036739">
    <property type="entry name" value="SLC41_membr_dom_sf"/>
</dbReference>
<evidence type="ECO:0000313" key="11">
    <source>
        <dbReference type="Proteomes" id="UP001589595"/>
    </source>
</evidence>
<gene>
    <name evidence="10" type="ORF">ACFFOL_06630</name>
</gene>
<keyword evidence="3" id="KW-0813">Transport</keyword>
<evidence type="ECO:0000256" key="5">
    <source>
        <dbReference type="ARBA" id="ARBA00022842"/>
    </source>
</evidence>
<dbReference type="EMBL" id="JBHMAJ010000005">
    <property type="protein sequence ID" value="MFB9823842.1"/>
    <property type="molecule type" value="Genomic_DNA"/>
</dbReference>
<evidence type="ECO:0000256" key="6">
    <source>
        <dbReference type="ARBA" id="ARBA00022989"/>
    </source>
</evidence>
<keyword evidence="5" id="KW-0460">Magnesium</keyword>
<protein>
    <submittedName>
        <fullName evidence="10">Magnesium transporter</fullName>
    </submittedName>
</protein>
<feature type="transmembrane region" description="Helical" evidence="8">
    <location>
        <begin position="160"/>
        <end position="185"/>
    </location>
</feature>
<evidence type="ECO:0000259" key="9">
    <source>
        <dbReference type="Pfam" id="PF01769"/>
    </source>
</evidence>
<dbReference type="GO" id="GO:0016020">
    <property type="term" value="C:membrane"/>
    <property type="evidence" value="ECO:0007669"/>
    <property type="project" value="UniProtKB-SubCell"/>
</dbReference>
<sequence>MVDHWSVRSITRALLPILLVLTVLELVGGLTLGSFEATLLQYPTLLVLVPVMIGTAGNLGSILSARLSTAFHLGMLSFDPTDDRLLGNTITTVLLAVSVFPIVGAGGWGIVAVTGDPQLSIGMVVSVALASGLILAFLAILVTVVATYTAYRFELDPDDVVIPVVTNVCDVLGVLVLFAVVQLLVP</sequence>
<feature type="domain" description="SLC41A/MgtE integral membrane" evidence="9">
    <location>
        <begin position="49"/>
        <end position="180"/>
    </location>
</feature>
<dbReference type="AlphaFoldDB" id="A0ABD5MK09"/>
<feature type="transmembrane region" description="Helical" evidence="8">
    <location>
        <begin position="123"/>
        <end position="148"/>
    </location>
</feature>
<dbReference type="GeneID" id="67212327"/>
<feature type="transmembrane region" description="Helical" evidence="8">
    <location>
        <begin position="85"/>
        <end position="111"/>
    </location>
</feature>
<evidence type="ECO:0000256" key="8">
    <source>
        <dbReference type="SAM" id="Phobius"/>
    </source>
</evidence>
<dbReference type="Proteomes" id="UP001589595">
    <property type="component" value="Unassembled WGS sequence"/>
</dbReference>
<evidence type="ECO:0000313" key="10">
    <source>
        <dbReference type="EMBL" id="MFB9823842.1"/>
    </source>
</evidence>
<reference evidence="10" key="1">
    <citation type="submission" date="2024-09" db="EMBL/GenBank/DDBJ databases">
        <authorList>
            <person name="Sun Q."/>
        </authorList>
    </citation>
    <scope>NUCLEOTIDE SEQUENCE [LARGE SCALE GENOMIC DNA]</scope>
    <source>
        <strain evidence="10">JCM 31273</strain>
    </source>
</reference>
<comment type="subcellular location">
    <subcellularLocation>
        <location evidence="1">Membrane</location>
        <topology evidence="1">Multi-pass membrane protein</topology>
    </subcellularLocation>
</comment>
<evidence type="ECO:0000256" key="4">
    <source>
        <dbReference type="ARBA" id="ARBA00022692"/>
    </source>
</evidence>
<dbReference type="PANTHER" id="PTHR41394:SF5">
    <property type="entry name" value="SLC41A_MGTE INTEGRAL MEMBRANE DOMAIN-CONTAINING PROTEIN"/>
    <property type="match status" value="1"/>
</dbReference>